<feature type="region of interest" description="Disordered" evidence="1">
    <location>
        <begin position="1"/>
        <end position="21"/>
    </location>
</feature>
<accession>A0AAV5MR24</accession>
<sequence>MASFHDVRELRGNQGGEDEVDVISVEPIAMIVPPELQDLPGTITSESSASSSAGGGFGDHRSSTSSDSSVEETPSEVGGVEEGGCSASVIRFLSYSRLMHQIC</sequence>
<comment type="caution">
    <text evidence="2">The sequence shown here is derived from an EMBL/GenBank/DDBJ whole genome shotgun (WGS) entry which is preliminary data.</text>
</comment>
<evidence type="ECO:0000256" key="1">
    <source>
        <dbReference type="SAM" id="MobiDB-lite"/>
    </source>
</evidence>
<dbReference type="EMBL" id="BPVZ01000686">
    <property type="protein sequence ID" value="GKV52375.1"/>
    <property type="molecule type" value="Genomic_DNA"/>
</dbReference>
<feature type="region of interest" description="Disordered" evidence="1">
    <location>
        <begin position="34"/>
        <end position="82"/>
    </location>
</feature>
<reference evidence="2 3" key="1">
    <citation type="journal article" date="2021" name="Commun. Biol.">
        <title>The genome of Shorea leprosula (Dipterocarpaceae) highlights the ecological relevance of drought in aseasonal tropical rainforests.</title>
        <authorList>
            <person name="Ng K.K.S."/>
            <person name="Kobayashi M.J."/>
            <person name="Fawcett J.A."/>
            <person name="Hatakeyama M."/>
            <person name="Paape T."/>
            <person name="Ng C.H."/>
            <person name="Ang C.C."/>
            <person name="Tnah L.H."/>
            <person name="Lee C.T."/>
            <person name="Nishiyama T."/>
            <person name="Sese J."/>
            <person name="O'Brien M.J."/>
            <person name="Copetti D."/>
            <person name="Mohd Noor M.I."/>
            <person name="Ong R.C."/>
            <person name="Putra M."/>
            <person name="Sireger I.Z."/>
            <person name="Indrioko S."/>
            <person name="Kosugi Y."/>
            <person name="Izuno A."/>
            <person name="Isagi Y."/>
            <person name="Lee S.L."/>
            <person name="Shimizu K.K."/>
        </authorList>
    </citation>
    <scope>NUCLEOTIDE SEQUENCE [LARGE SCALE GENOMIC DNA]</scope>
    <source>
        <strain evidence="2">214</strain>
    </source>
</reference>
<protein>
    <submittedName>
        <fullName evidence="2">Uncharacterized protein</fullName>
    </submittedName>
</protein>
<name>A0AAV5MR24_9ROSI</name>
<dbReference type="AlphaFoldDB" id="A0AAV5MR24"/>
<evidence type="ECO:0000313" key="3">
    <source>
        <dbReference type="Proteomes" id="UP001054252"/>
    </source>
</evidence>
<keyword evidence="3" id="KW-1185">Reference proteome</keyword>
<proteinExistence type="predicted"/>
<gene>
    <name evidence="2" type="ORF">SLEP1_g58961</name>
</gene>
<organism evidence="2 3">
    <name type="scientific">Rubroshorea leprosula</name>
    <dbReference type="NCBI Taxonomy" id="152421"/>
    <lineage>
        <taxon>Eukaryota</taxon>
        <taxon>Viridiplantae</taxon>
        <taxon>Streptophyta</taxon>
        <taxon>Embryophyta</taxon>
        <taxon>Tracheophyta</taxon>
        <taxon>Spermatophyta</taxon>
        <taxon>Magnoliopsida</taxon>
        <taxon>eudicotyledons</taxon>
        <taxon>Gunneridae</taxon>
        <taxon>Pentapetalae</taxon>
        <taxon>rosids</taxon>
        <taxon>malvids</taxon>
        <taxon>Malvales</taxon>
        <taxon>Dipterocarpaceae</taxon>
        <taxon>Rubroshorea</taxon>
    </lineage>
</organism>
<dbReference type="Proteomes" id="UP001054252">
    <property type="component" value="Unassembled WGS sequence"/>
</dbReference>
<feature type="compositionally biased region" description="Basic and acidic residues" evidence="1">
    <location>
        <begin position="1"/>
        <end position="11"/>
    </location>
</feature>
<evidence type="ECO:0000313" key="2">
    <source>
        <dbReference type="EMBL" id="GKV52375.1"/>
    </source>
</evidence>